<sequence length="143" mass="16462">MVIKKTIQILLFCVVGAVFYYSWLPDPSLSSESYIPKWLLNWSNYYYNLRTAIPFVAFGFLLEEYSDFNTRNRSIKNTIIIYLRNLAISATIVCIAEGGQFLIKNRNPDLMDVFFGILGSIVGGLGYHLINVLIYFKKIRNAK</sequence>
<keyword evidence="1" id="KW-0472">Membrane</keyword>
<dbReference type="RefSeq" id="WP_132008297.1">
    <property type="nucleotide sequence ID" value="NZ_SMFK01000014.1"/>
</dbReference>
<accession>A0A4R5C4Q8</accession>
<feature type="transmembrane region" description="Helical" evidence="1">
    <location>
        <begin position="44"/>
        <end position="62"/>
    </location>
</feature>
<protein>
    <recommendedName>
        <fullName evidence="4">VanZ-like domain-containing protein</fullName>
    </recommendedName>
</protein>
<reference evidence="2 3" key="1">
    <citation type="submission" date="2019-03" db="EMBL/GenBank/DDBJ databases">
        <title>Flavobacterium AR-3-4 sp. nov. isolated from arctic soil.</title>
        <authorList>
            <person name="Chaudhary D.K."/>
        </authorList>
    </citation>
    <scope>NUCLEOTIDE SEQUENCE [LARGE SCALE GENOMIC DNA]</scope>
    <source>
        <strain evidence="2 3">AR-3-4</strain>
    </source>
</reference>
<keyword evidence="3" id="KW-1185">Reference proteome</keyword>
<evidence type="ECO:0000256" key="1">
    <source>
        <dbReference type="SAM" id="Phobius"/>
    </source>
</evidence>
<keyword evidence="1" id="KW-1133">Transmembrane helix</keyword>
<keyword evidence="1" id="KW-0812">Transmembrane</keyword>
<comment type="caution">
    <text evidence="2">The sequence shown here is derived from an EMBL/GenBank/DDBJ whole genome shotgun (WGS) entry which is preliminary data.</text>
</comment>
<organism evidence="2 3">
    <name type="scientific">Flavobacterium cellulosilyticum</name>
    <dbReference type="NCBI Taxonomy" id="2541731"/>
    <lineage>
        <taxon>Bacteria</taxon>
        <taxon>Pseudomonadati</taxon>
        <taxon>Bacteroidota</taxon>
        <taxon>Flavobacteriia</taxon>
        <taxon>Flavobacteriales</taxon>
        <taxon>Flavobacteriaceae</taxon>
        <taxon>Flavobacterium</taxon>
    </lineage>
</organism>
<proteinExistence type="predicted"/>
<evidence type="ECO:0000313" key="2">
    <source>
        <dbReference type="EMBL" id="TDD94691.1"/>
    </source>
</evidence>
<dbReference type="OrthoDB" id="1358136at2"/>
<feature type="transmembrane region" description="Helical" evidence="1">
    <location>
        <begin position="115"/>
        <end position="136"/>
    </location>
</feature>
<dbReference type="AlphaFoldDB" id="A0A4R5C4Q8"/>
<name>A0A4R5C4Q8_9FLAO</name>
<evidence type="ECO:0008006" key="4">
    <source>
        <dbReference type="Google" id="ProtNLM"/>
    </source>
</evidence>
<gene>
    <name evidence="2" type="ORF">E0F76_15745</name>
</gene>
<dbReference type="Proteomes" id="UP000295479">
    <property type="component" value="Unassembled WGS sequence"/>
</dbReference>
<dbReference type="EMBL" id="SMFK01000014">
    <property type="protein sequence ID" value="TDD94691.1"/>
    <property type="molecule type" value="Genomic_DNA"/>
</dbReference>
<evidence type="ECO:0000313" key="3">
    <source>
        <dbReference type="Proteomes" id="UP000295479"/>
    </source>
</evidence>
<feature type="transmembrane region" description="Helical" evidence="1">
    <location>
        <begin position="7"/>
        <end position="24"/>
    </location>
</feature>
<feature type="transmembrane region" description="Helical" evidence="1">
    <location>
        <begin position="82"/>
        <end position="103"/>
    </location>
</feature>